<feature type="domain" description="Sigma-54 factor interaction" evidence="3">
    <location>
        <begin position="321"/>
        <end position="551"/>
    </location>
</feature>
<dbReference type="Pfam" id="PF00989">
    <property type="entry name" value="PAS"/>
    <property type="match status" value="1"/>
</dbReference>
<dbReference type="SUPFAM" id="SSF52540">
    <property type="entry name" value="P-loop containing nucleoside triphosphate hydrolases"/>
    <property type="match status" value="1"/>
</dbReference>
<keyword evidence="2" id="KW-0067">ATP-binding</keyword>
<dbReference type="SMART" id="SM00091">
    <property type="entry name" value="PAS"/>
    <property type="match status" value="1"/>
</dbReference>
<evidence type="ECO:0000313" key="5">
    <source>
        <dbReference type="EMBL" id="TWH81535.1"/>
    </source>
</evidence>
<dbReference type="CDD" id="cd00130">
    <property type="entry name" value="PAS"/>
    <property type="match status" value="1"/>
</dbReference>
<dbReference type="SUPFAM" id="SSF55785">
    <property type="entry name" value="PYP-like sensor domain (PAS domain)"/>
    <property type="match status" value="1"/>
</dbReference>
<dbReference type="NCBIfam" id="TIGR00229">
    <property type="entry name" value="sensory_box"/>
    <property type="match status" value="1"/>
</dbReference>
<dbReference type="PROSITE" id="PS50112">
    <property type="entry name" value="PAS"/>
    <property type="match status" value="1"/>
</dbReference>
<dbReference type="Gene3D" id="3.40.50.2300">
    <property type="match status" value="1"/>
</dbReference>
<proteinExistence type="predicted"/>
<gene>
    <name evidence="5" type="ORF">LY60_01287</name>
</gene>
<dbReference type="PROSITE" id="PS00676">
    <property type="entry name" value="SIGMA54_INTERACT_2"/>
    <property type="match status" value="1"/>
</dbReference>
<protein>
    <submittedName>
        <fullName evidence="5">PAS domain S-box-containing protein</fullName>
    </submittedName>
</protein>
<dbReference type="AlphaFoldDB" id="A0A562JFB5"/>
<dbReference type="Pfam" id="PF25601">
    <property type="entry name" value="AAA_lid_14"/>
    <property type="match status" value="1"/>
</dbReference>
<dbReference type="InterPro" id="IPR000014">
    <property type="entry name" value="PAS"/>
</dbReference>
<dbReference type="GO" id="GO:0005524">
    <property type="term" value="F:ATP binding"/>
    <property type="evidence" value="ECO:0007669"/>
    <property type="project" value="UniProtKB-KW"/>
</dbReference>
<dbReference type="Pfam" id="PF06506">
    <property type="entry name" value="PrpR_N"/>
    <property type="match status" value="1"/>
</dbReference>
<dbReference type="InterPro" id="IPR025943">
    <property type="entry name" value="Sigma_54_int_dom_ATP-bd_2"/>
</dbReference>
<organism evidence="5 6">
    <name type="scientific">Sedimentibacter saalensis</name>
    <dbReference type="NCBI Taxonomy" id="130788"/>
    <lineage>
        <taxon>Bacteria</taxon>
        <taxon>Bacillati</taxon>
        <taxon>Bacillota</taxon>
        <taxon>Tissierellia</taxon>
        <taxon>Sedimentibacter</taxon>
    </lineage>
</organism>
<dbReference type="Gene3D" id="3.40.50.300">
    <property type="entry name" value="P-loop containing nucleotide triphosphate hydrolases"/>
    <property type="match status" value="1"/>
</dbReference>
<evidence type="ECO:0000259" key="4">
    <source>
        <dbReference type="PROSITE" id="PS50112"/>
    </source>
</evidence>
<dbReference type="InterPro" id="IPR027417">
    <property type="entry name" value="P-loop_NTPase"/>
</dbReference>
<dbReference type="Gene3D" id="3.40.50.10660">
    <property type="entry name" value="PrpR receptor domain-like"/>
    <property type="match status" value="1"/>
</dbReference>
<dbReference type="InterPro" id="IPR013767">
    <property type="entry name" value="PAS_fold"/>
</dbReference>
<evidence type="ECO:0000313" key="6">
    <source>
        <dbReference type="Proteomes" id="UP000315343"/>
    </source>
</evidence>
<dbReference type="GO" id="GO:0006355">
    <property type="term" value="P:regulation of DNA-templated transcription"/>
    <property type="evidence" value="ECO:0007669"/>
    <property type="project" value="InterPro"/>
</dbReference>
<feature type="domain" description="PAS" evidence="4">
    <location>
        <begin position="188"/>
        <end position="250"/>
    </location>
</feature>
<dbReference type="Pfam" id="PF00158">
    <property type="entry name" value="Sigma54_activat"/>
    <property type="match status" value="1"/>
</dbReference>
<dbReference type="InterPro" id="IPR003593">
    <property type="entry name" value="AAA+_ATPase"/>
</dbReference>
<reference evidence="5 6" key="1">
    <citation type="submission" date="2019-07" db="EMBL/GenBank/DDBJ databases">
        <title>Genomic Encyclopedia of Type Strains, Phase I: the one thousand microbial genomes (KMG-I) project.</title>
        <authorList>
            <person name="Kyrpides N."/>
        </authorList>
    </citation>
    <scope>NUCLEOTIDE SEQUENCE [LARGE SCALE GENOMIC DNA]</scope>
    <source>
        <strain evidence="5 6">DSM 13558</strain>
    </source>
</reference>
<sequence length="623" mass="70748">MNEIVIFAPTEGMLKKAKKIIAKNKYDNVKAVYGNIHDDIARTDKYVTKDTKVIISRGGSYSYYKERFNIPAIEIRVDVYDVIDCYNKLGKTDEPIGIIGFTNVIYGFDMIDHFIKNQITNIAIQDKNDIHHAIKTAMENGINTFMGDTTVRLLSGIHNFHGSVIESREENISVAINEALLVLSVIKNEERIRSQTEAITDFIHDGIITVDKNKKITVFNKEAERLFDLRKDEVLGNNIESIFDNMDISDVLQSGNAVIAKIMTVMDKKMITNLVPIDVNGEILGVVISFIAASDVSVMDHEIRRSLAKHGFVAKYQFKDIIYKSNKMEKCISTAKKYAQYDTPILVCGKSGVGKEMLCQGIHNSSFRSKGPFVAVNCAAIPSTLFESELFGYEDGAFTGARKNGKAGMFEIAHNGTIFLDEISEIPLEFQGRLLRVLQEKQIMRIGGDKVIPVDVKIICATNKNLDDLVNQGKFRDDLFFRINTLNLYIPSLEERKEDILILAEYFIKKYSKKYKKEEIKMPETVKDILIAKNYKGNIRELQGIMERCVILNSFETLIEMEEIIKMNQNAVTFGEDLTVDLHTMTQQYIEKVYLNNNCSTKAACDILKIDRTTLWKRLKKTT</sequence>
<dbReference type="CDD" id="cd00009">
    <property type="entry name" value="AAA"/>
    <property type="match status" value="1"/>
</dbReference>
<dbReference type="Gene3D" id="1.10.8.60">
    <property type="match status" value="1"/>
</dbReference>
<keyword evidence="1" id="KW-0547">Nucleotide-binding</keyword>
<dbReference type="PANTHER" id="PTHR32071:SF57">
    <property type="entry name" value="C4-DICARBOXYLATE TRANSPORT TRANSCRIPTIONAL REGULATORY PROTEIN DCTD"/>
    <property type="match status" value="1"/>
</dbReference>
<dbReference type="EMBL" id="VLKH01000003">
    <property type="protein sequence ID" value="TWH81535.1"/>
    <property type="molecule type" value="Genomic_DNA"/>
</dbReference>
<dbReference type="OrthoDB" id="1711194at2"/>
<dbReference type="InterPro" id="IPR058031">
    <property type="entry name" value="AAA_lid_NorR"/>
</dbReference>
<evidence type="ECO:0000256" key="2">
    <source>
        <dbReference type="ARBA" id="ARBA00022840"/>
    </source>
</evidence>
<dbReference type="InterPro" id="IPR002078">
    <property type="entry name" value="Sigma_54_int"/>
</dbReference>
<dbReference type="SUPFAM" id="SSF159800">
    <property type="entry name" value="PrpR receptor domain-like"/>
    <property type="match status" value="1"/>
</dbReference>
<keyword evidence="6" id="KW-1185">Reference proteome</keyword>
<dbReference type="SMART" id="SM00382">
    <property type="entry name" value="AAA"/>
    <property type="match status" value="1"/>
</dbReference>
<evidence type="ECO:0000256" key="1">
    <source>
        <dbReference type="ARBA" id="ARBA00022741"/>
    </source>
</evidence>
<dbReference type="PANTHER" id="PTHR32071">
    <property type="entry name" value="TRANSCRIPTIONAL REGULATORY PROTEIN"/>
    <property type="match status" value="1"/>
</dbReference>
<dbReference type="InterPro" id="IPR010524">
    <property type="entry name" value="Sig_transdc_resp-reg_PrpR_N"/>
</dbReference>
<dbReference type="PROSITE" id="PS50045">
    <property type="entry name" value="SIGMA54_INTERACT_4"/>
    <property type="match status" value="1"/>
</dbReference>
<dbReference type="Gene3D" id="1.10.10.60">
    <property type="entry name" value="Homeodomain-like"/>
    <property type="match status" value="1"/>
</dbReference>
<dbReference type="GO" id="GO:0000156">
    <property type="term" value="F:phosphorelay response regulator activity"/>
    <property type="evidence" value="ECO:0007669"/>
    <property type="project" value="InterPro"/>
</dbReference>
<dbReference type="InterPro" id="IPR035965">
    <property type="entry name" value="PAS-like_dom_sf"/>
</dbReference>
<comment type="caution">
    <text evidence="5">The sequence shown here is derived from an EMBL/GenBank/DDBJ whole genome shotgun (WGS) entry which is preliminary data.</text>
</comment>
<dbReference type="Proteomes" id="UP000315343">
    <property type="component" value="Unassembled WGS sequence"/>
</dbReference>
<evidence type="ECO:0000259" key="3">
    <source>
        <dbReference type="PROSITE" id="PS50045"/>
    </source>
</evidence>
<dbReference type="FunFam" id="3.40.50.300:FF:000006">
    <property type="entry name" value="DNA-binding transcriptional regulator NtrC"/>
    <property type="match status" value="1"/>
</dbReference>
<accession>A0A562JFB5</accession>
<name>A0A562JFB5_9FIRM</name>
<dbReference type="RefSeq" id="WP_145081464.1">
    <property type="nucleotide sequence ID" value="NZ_VLKH01000003.1"/>
</dbReference>
<dbReference type="Gene3D" id="3.30.450.20">
    <property type="entry name" value="PAS domain"/>
    <property type="match status" value="1"/>
</dbReference>
<dbReference type="GO" id="GO:0003677">
    <property type="term" value="F:DNA binding"/>
    <property type="evidence" value="ECO:0007669"/>
    <property type="project" value="InterPro"/>
</dbReference>